<dbReference type="PANTHER" id="PTHR12549:SF11">
    <property type="entry name" value="LYSINE-SPECIFIC DEMETHYLASE JMJ25"/>
    <property type="match status" value="1"/>
</dbReference>
<dbReference type="GO" id="GO:0032454">
    <property type="term" value="F:histone H3K9 demethylase activity"/>
    <property type="evidence" value="ECO:0007669"/>
    <property type="project" value="InterPro"/>
</dbReference>
<evidence type="ECO:0000256" key="6">
    <source>
        <dbReference type="SAM" id="MobiDB-lite"/>
    </source>
</evidence>
<dbReference type="Proteomes" id="UP001140206">
    <property type="component" value="Chromosome 3"/>
</dbReference>
<dbReference type="PROSITE" id="PS51184">
    <property type="entry name" value="JMJC"/>
    <property type="match status" value="1"/>
</dbReference>
<comment type="subcellular location">
    <subcellularLocation>
        <location evidence="1">Nucleus</location>
    </subcellularLocation>
</comment>
<feature type="compositionally biased region" description="Basic and acidic residues" evidence="6">
    <location>
        <begin position="218"/>
        <end position="230"/>
    </location>
</feature>
<reference evidence="9" key="1">
    <citation type="submission" date="2022-08" db="EMBL/GenBank/DDBJ databases">
        <authorList>
            <person name="Marques A."/>
        </authorList>
    </citation>
    <scope>NUCLEOTIDE SEQUENCE</scope>
    <source>
        <strain evidence="9">RhyPub2mFocal</strain>
        <tissue evidence="9">Leaves</tissue>
    </source>
</reference>
<dbReference type="GO" id="GO:0000785">
    <property type="term" value="C:chromatin"/>
    <property type="evidence" value="ECO:0007669"/>
    <property type="project" value="TreeGrafter"/>
</dbReference>
<keyword evidence="3" id="KW-0479">Metal-binding</keyword>
<dbReference type="GO" id="GO:0000118">
    <property type="term" value="C:histone deacetylase complex"/>
    <property type="evidence" value="ECO:0007669"/>
    <property type="project" value="TreeGrafter"/>
</dbReference>
<dbReference type="InterPro" id="IPR001841">
    <property type="entry name" value="Znf_RING"/>
</dbReference>
<sequence>MREAKPKTLLKKPKPISRSPTVAERHCLPPDGDRCIVSSGVGRCRKARVYGRSYCDAHLKKFEMARCSFQNGAHGDGDQREGMEKKGRESSGEGSSVTKQRFEVKKKEVSVSDTRKLERVKRKELQKTQGEISGDDESREKEEGSCRPRCRKPLEEREGKKRKRDDKSKDRSLHAKRARNASTEEVAVQNGSKKESQEEESKKEVRSSNFRKKRVKSTRNDDPVDRMKDKTVKKRKKSLVGKDALYCHQCHNNIRKVIRCKLCCKRRYCLQCVTRWYPQISKKEFAAKCPVCRGNCNCKTCLRMKGLAEPPRKDISESDHYRYCCYILDHLLPWVKEFQQEQNNEKEIEAKIQGVSASEVILEMAVFDKDDRVYCNNCKTSIVDFHRSCPKCSYDLCLRCCIELRTGLVAGGIEAKIEPYKDYGKKYLFGEMQLDNRGHNNRPREPTGAFEDSKTSSQKVKNGKDKKSTYLNWKANNDGSIPCAPNELGGCGRSLLQLKRMKLENFFPELQFKAEKIMEQKEFSGFLFSSSPCSCPGSTNTKSENLRRAANRKWSGDNHIYCPTGGAAIKEDGLDHFQKHWVRGEPVIVRDILNQTTGLSWEPMVMWRALRETKTRDNASLLAIKAIDCLDWCKVEINIHTFFTGYESGRYHSNGWPEILKLKDWPPGSWFNEKLPRHFAEFIMALPFPEYTDPCYGPLNLATLLPTDVRKPDLGPKTYIAYGFREELGRGDSVTKLHCDMSDAVNILTHAAEVDCGEENLAEIKELKSTMKKQDLAELLCTGAAAKSFGNEDVVPSATEPEMEESHVSSVGPIIHEKEVDNGCMHGKLNPEDADLNKRSSDRRQTQEELKGTSDAEKGSQNSADEHCHKWYVSDEEKKVLDGGALWDIFRREDVPKLREFLTKHSREFRHTHCNPVKQVLHPIHDQSFYLTVEHKKKLKEEYGIEPWTFEQKLGEAVFIPAGCPHQVRNLKSCIKVAVDFVSPENVRECIRLTEEFRLLPSEHKAKEDKLEVKKIALHALSNAVQYLTDNASRCCSDKEVQMESEKANIHLETLPEKSPAPAESLSLDPLKKCPEWNLYPDK</sequence>
<feature type="compositionally biased region" description="Basic and acidic residues" evidence="6">
    <location>
        <begin position="435"/>
        <end position="445"/>
    </location>
</feature>
<feature type="region of interest" description="Disordered" evidence="6">
    <location>
        <begin position="435"/>
        <end position="465"/>
    </location>
</feature>
<keyword evidence="4" id="KW-0539">Nucleus</keyword>
<evidence type="ECO:0000313" key="9">
    <source>
        <dbReference type="EMBL" id="KAJ4775525.1"/>
    </source>
</evidence>
<evidence type="ECO:0000256" key="3">
    <source>
        <dbReference type="ARBA" id="ARBA00022723"/>
    </source>
</evidence>
<dbReference type="InterPro" id="IPR003347">
    <property type="entry name" value="JmjC_dom"/>
</dbReference>
<dbReference type="SMART" id="SM00558">
    <property type="entry name" value="JmjC"/>
    <property type="match status" value="1"/>
</dbReference>
<organism evidence="9 10">
    <name type="scientific">Rhynchospora pubera</name>
    <dbReference type="NCBI Taxonomy" id="906938"/>
    <lineage>
        <taxon>Eukaryota</taxon>
        <taxon>Viridiplantae</taxon>
        <taxon>Streptophyta</taxon>
        <taxon>Embryophyta</taxon>
        <taxon>Tracheophyta</taxon>
        <taxon>Spermatophyta</taxon>
        <taxon>Magnoliopsida</taxon>
        <taxon>Liliopsida</taxon>
        <taxon>Poales</taxon>
        <taxon>Cyperaceae</taxon>
        <taxon>Cyperoideae</taxon>
        <taxon>Rhynchosporeae</taxon>
        <taxon>Rhynchospora</taxon>
    </lineage>
</organism>
<proteinExistence type="inferred from homology"/>
<evidence type="ECO:0000259" key="8">
    <source>
        <dbReference type="PROSITE" id="PS51184"/>
    </source>
</evidence>
<evidence type="ECO:0000259" key="7">
    <source>
        <dbReference type="PROSITE" id="PS50089"/>
    </source>
</evidence>
<evidence type="ECO:0000256" key="1">
    <source>
        <dbReference type="ARBA" id="ARBA00004123"/>
    </source>
</evidence>
<feature type="compositionally biased region" description="Basic and acidic residues" evidence="6">
    <location>
        <begin position="829"/>
        <end position="865"/>
    </location>
</feature>
<dbReference type="AlphaFoldDB" id="A0AAV8E5R9"/>
<dbReference type="FunFam" id="2.60.120.650:FF:000033">
    <property type="entry name" value="Transcription factor jumonji (JmjC) domain-containing protein"/>
    <property type="match status" value="1"/>
</dbReference>
<protein>
    <submittedName>
        <fullName evidence="9">Transcription factor jumonji (JmjC) domain-containing protein</fullName>
    </submittedName>
</protein>
<dbReference type="PANTHER" id="PTHR12549">
    <property type="entry name" value="JMJC DOMAIN-CONTAINING HISTONE DEMETHYLATION PROTEIN"/>
    <property type="match status" value="1"/>
</dbReference>
<feature type="compositionally biased region" description="Basic and acidic residues" evidence="6">
    <location>
        <begin position="136"/>
        <end position="173"/>
    </location>
</feature>
<feature type="compositionally biased region" description="Basic and acidic residues" evidence="6">
    <location>
        <begin position="75"/>
        <end position="91"/>
    </location>
</feature>
<comment type="caution">
    <text evidence="9">The sequence shown here is derived from an EMBL/GenBank/DDBJ whole genome shotgun (WGS) entry which is preliminary data.</text>
</comment>
<feature type="domain" description="RING-type" evidence="7">
    <location>
        <begin position="247"/>
        <end position="293"/>
    </location>
</feature>
<feature type="compositionally biased region" description="Basic and acidic residues" evidence="6">
    <location>
        <begin position="192"/>
        <end position="206"/>
    </location>
</feature>
<name>A0AAV8E5R9_9POAL</name>
<dbReference type="GO" id="GO:0031490">
    <property type="term" value="F:chromatin DNA binding"/>
    <property type="evidence" value="ECO:0007669"/>
    <property type="project" value="TreeGrafter"/>
</dbReference>
<feature type="domain" description="JmjC" evidence="8">
    <location>
        <begin position="694"/>
        <end position="998"/>
    </location>
</feature>
<feature type="region of interest" description="Disordered" evidence="6">
    <location>
        <begin position="823"/>
        <end position="865"/>
    </location>
</feature>
<keyword evidence="10" id="KW-1185">Reference proteome</keyword>
<accession>A0AAV8E5R9</accession>
<dbReference type="Pfam" id="PF02373">
    <property type="entry name" value="JmjC"/>
    <property type="match status" value="1"/>
</dbReference>
<keyword evidence="5" id="KW-0863">Zinc-finger</keyword>
<feature type="compositionally biased region" description="Basic and acidic residues" evidence="6">
    <location>
        <begin position="100"/>
        <end position="126"/>
    </location>
</feature>
<keyword evidence="5" id="KW-0862">Zinc</keyword>
<feature type="region of interest" description="Disordered" evidence="6">
    <location>
        <begin position="1"/>
        <end position="29"/>
    </location>
</feature>
<dbReference type="GO" id="GO:0006357">
    <property type="term" value="P:regulation of transcription by RNA polymerase II"/>
    <property type="evidence" value="ECO:0007669"/>
    <property type="project" value="TreeGrafter"/>
</dbReference>
<dbReference type="Gene3D" id="2.60.120.650">
    <property type="entry name" value="Cupin"/>
    <property type="match status" value="1"/>
</dbReference>
<feature type="region of interest" description="Disordered" evidence="6">
    <location>
        <begin position="69"/>
        <end position="235"/>
    </location>
</feature>
<dbReference type="InterPro" id="IPR045109">
    <property type="entry name" value="LSDs-like"/>
</dbReference>
<dbReference type="SUPFAM" id="SSF51197">
    <property type="entry name" value="Clavaminate synthase-like"/>
    <property type="match status" value="1"/>
</dbReference>
<evidence type="ECO:0000256" key="5">
    <source>
        <dbReference type="PROSITE-ProRule" id="PRU00175"/>
    </source>
</evidence>
<dbReference type="GO" id="GO:0003712">
    <property type="term" value="F:transcription coregulator activity"/>
    <property type="evidence" value="ECO:0007669"/>
    <property type="project" value="TreeGrafter"/>
</dbReference>
<evidence type="ECO:0000256" key="2">
    <source>
        <dbReference type="ARBA" id="ARBA00006801"/>
    </source>
</evidence>
<evidence type="ECO:0000256" key="4">
    <source>
        <dbReference type="ARBA" id="ARBA00023242"/>
    </source>
</evidence>
<comment type="similarity">
    <text evidence="2">Belongs to the JARID1 histone demethylase family.</text>
</comment>
<evidence type="ECO:0000313" key="10">
    <source>
        <dbReference type="Proteomes" id="UP001140206"/>
    </source>
</evidence>
<dbReference type="PROSITE" id="PS50089">
    <property type="entry name" value="ZF_RING_2"/>
    <property type="match status" value="1"/>
</dbReference>
<gene>
    <name evidence="9" type="ORF">LUZ62_059782</name>
</gene>
<dbReference type="EMBL" id="JAMFTS010000003">
    <property type="protein sequence ID" value="KAJ4775525.1"/>
    <property type="molecule type" value="Genomic_DNA"/>
</dbReference>
<dbReference type="GO" id="GO:0008270">
    <property type="term" value="F:zinc ion binding"/>
    <property type="evidence" value="ECO:0007669"/>
    <property type="project" value="UniProtKB-KW"/>
</dbReference>